<comment type="caution">
    <text evidence="1">The sequence shown here is derived from an EMBL/GenBank/DDBJ whole genome shotgun (WGS) entry which is preliminary data.</text>
</comment>
<dbReference type="AlphaFoldDB" id="A0A2T6AHB1"/>
<dbReference type="RefSeq" id="WP_108171626.1">
    <property type="nucleotide sequence ID" value="NZ_QBKQ01000002.1"/>
</dbReference>
<organism evidence="1 2">
    <name type="scientific">Christiangramia gaetbulicola</name>
    <dbReference type="NCBI Taxonomy" id="703340"/>
    <lineage>
        <taxon>Bacteria</taxon>
        <taxon>Pseudomonadati</taxon>
        <taxon>Bacteroidota</taxon>
        <taxon>Flavobacteriia</taxon>
        <taxon>Flavobacteriales</taxon>
        <taxon>Flavobacteriaceae</taxon>
        <taxon>Christiangramia</taxon>
    </lineage>
</organism>
<protein>
    <recommendedName>
        <fullName evidence="3">Glyoxalase</fullName>
    </recommendedName>
</protein>
<evidence type="ECO:0008006" key="3">
    <source>
        <dbReference type="Google" id="ProtNLM"/>
    </source>
</evidence>
<name>A0A2T6AHB1_9FLAO</name>
<reference evidence="1 2" key="1">
    <citation type="submission" date="2018-04" db="EMBL/GenBank/DDBJ databases">
        <title>Genomic Encyclopedia of Archaeal and Bacterial Type Strains, Phase II (KMG-II): from individual species to whole genera.</title>
        <authorList>
            <person name="Goeker M."/>
        </authorList>
    </citation>
    <scope>NUCLEOTIDE SEQUENCE [LARGE SCALE GENOMIC DNA]</scope>
    <source>
        <strain evidence="1 2">DSM 23082</strain>
    </source>
</reference>
<sequence length="135" mass="16213">MTPRDINLKELRPEIPSARITENMSADERFQNETLRPVAKLQNDLLLAAFRNYINKHKNKFYELKLDKRLEYIENTIQRDIKFRNSLKGMIIGQFTLEEYDIYIQNSSALNKRMMNIVRERIQSNIQLLERDMAY</sequence>
<evidence type="ECO:0000313" key="1">
    <source>
        <dbReference type="EMBL" id="PTX43181.1"/>
    </source>
</evidence>
<keyword evidence="2" id="KW-1185">Reference proteome</keyword>
<accession>A0A2T6AHB1</accession>
<dbReference type="EMBL" id="QBKQ01000002">
    <property type="protein sequence ID" value="PTX43181.1"/>
    <property type="molecule type" value="Genomic_DNA"/>
</dbReference>
<evidence type="ECO:0000313" key="2">
    <source>
        <dbReference type="Proteomes" id="UP000244174"/>
    </source>
</evidence>
<proteinExistence type="predicted"/>
<gene>
    <name evidence="1" type="ORF">C8P64_1707</name>
</gene>
<dbReference type="OrthoDB" id="1271679at2"/>
<dbReference type="Proteomes" id="UP000244174">
    <property type="component" value="Unassembled WGS sequence"/>
</dbReference>